<keyword evidence="2" id="KW-0812">Transmembrane</keyword>
<dbReference type="Pfam" id="PF02076">
    <property type="entry name" value="STE3"/>
    <property type="match status" value="1"/>
</dbReference>
<dbReference type="GO" id="GO:0004932">
    <property type="term" value="F:mating-type factor pheromone receptor activity"/>
    <property type="evidence" value="ECO:0007669"/>
    <property type="project" value="InterPro"/>
</dbReference>
<proteinExistence type="predicted"/>
<reference evidence="3" key="1">
    <citation type="submission" date="2021-03" db="EMBL/GenBank/DDBJ databases">
        <title>Evolutionary innovations through gain and loss of genes in the ectomycorrhizal Boletales.</title>
        <authorList>
            <person name="Wu G."/>
            <person name="Miyauchi S."/>
            <person name="Morin E."/>
            <person name="Yang Z.-L."/>
            <person name="Xu J."/>
            <person name="Martin F.M."/>
        </authorList>
    </citation>
    <scope>NUCLEOTIDE SEQUENCE</scope>
    <source>
        <strain evidence="3">BR01</strain>
    </source>
</reference>
<evidence type="ECO:0000313" key="4">
    <source>
        <dbReference type="Proteomes" id="UP000683000"/>
    </source>
</evidence>
<dbReference type="EMBL" id="JAGFBS010000008">
    <property type="protein sequence ID" value="KAG6377724.1"/>
    <property type="molecule type" value="Genomic_DNA"/>
</dbReference>
<feature type="compositionally biased region" description="Low complexity" evidence="1">
    <location>
        <begin position="116"/>
        <end position="130"/>
    </location>
</feature>
<evidence type="ECO:0000313" key="3">
    <source>
        <dbReference type="EMBL" id="KAG6377724.1"/>
    </source>
</evidence>
<protein>
    <submittedName>
        <fullName evidence="3">Uncharacterized protein</fullName>
    </submittedName>
</protein>
<keyword evidence="4" id="KW-1185">Reference proteome</keyword>
<dbReference type="GO" id="GO:0016020">
    <property type="term" value="C:membrane"/>
    <property type="evidence" value="ECO:0007669"/>
    <property type="project" value="InterPro"/>
</dbReference>
<keyword evidence="2" id="KW-0472">Membrane</keyword>
<accession>A0A8I2YR36</accession>
<organism evidence="3 4">
    <name type="scientific">Boletus reticuloceps</name>
    <dbReference type="NCBI Taxonomy" id="495285"/>
    <lineage>
        <taxon>Eukaryota</taxon>
        <taxon>Fungi</taxon>
        <taxon>Dikarya</taxon>
        <taxon>Basidiomycota</taxon>
        <taxon>Agaricomycotina</taxon>
        <taxon>Agaricomycetes</taxon>
        <taxon>Agaricomycetidae</taxon>
        <taxon>Boletales</taxon>
        <taxon>Boletineae</taxon>
        <taxon>Boletaceae</taxon>
        <taxon>Boletoideae</taxon>
        <taxon>Boletus</taxon>
    </lineage>
</organism>
<feature type="region of interest" description="Disordered" evidence="1">
    <location>
        <begin position="116"/>
        <end position="147"/>
    </location>
</feature>
<dbReference type="OrthoDB" id="2874149at2759"/>
<dbReference type="PRINTS" id="PR00899">
    <property type="entry name" value="GPCRSTE3"/>
</dbReference>
<name>A0A8I2YR36_9AGAM</name>
<keyword evidence="2" id="KW-1133">Transmembrane helix</keyword>
<sequence>MSDPNFRLSVQLTRWLYPASGLVFFLLFGLGSEARKMYCAAFLRVAKFFGHKPASGMSASMPQKWKSGYNKNISAGSLPLYAPTTSPHVKHTKSSLSSTTKCFDIDVEKAAACSSPSLPSYSSQDQQPSPTATSIGGEIDGSEDVPTSSAAITVHSTDRCTVTPYHRPFRLPSIHPAPRRALQESRSLDSVCITIQTQYATAV</sequence>
<feature type="transmembrane region" description="Helical" evidence="2">
    <location>
        <begin position="15"/>
        <end position="34"/>
    </location>
</feature>
<dbReference type="Proteomes" id="UP000683000">
    <property type="component" value="Unassembled WGS sequence"/>
</dbReference>
<gene>
    <name evidence="3" type="ORF">JVT61DRAFT_14495</name>
</gene>
<evidence type="ECO:0000256" key="2">
    <source>
        <dbReference type="SAM" id="Phobius"/>
    </source>
</evidence>
<evidence type="ECO:0000256" key="1">
    <source>
        <dbReference type="SAM" id="MobiDB-lite"/>
    </source>
</evidence>
<dbReference type="AlphaFoldDB" id="A0A8I2YR36"/>
<dbReference type="InterPro" id="IPR001499">
    <property type="entry name" value="GPCR_STE3"/>
</dbReference>
<comment type="caution">
    <text evidence="3">The sequence shown here is derived from an EMBL/GenBank/DDBJ whole genome shotgun (WGS) entry which is preliminary data.</text>
</comment>